<feature type="domain" description="C2H2-type" evidence="2">
    <location>
        <begin position="440"/>
        <end position="463"/>
    </location>
</feature>
<dbReference type="PROSITE" id="PS00028">
    <property type="entry name" value="ZINC_FINGER_C2H2_1"/>
    <property type="match status" value="1"/>
</dbReference>
<feature type="region of interest" description="Disordered" evidence="1">
    <location>
        <begin position="1"/>
        <end position="25"/>
    </location>
</feature>
<accession>A0A0C3BDM0</accession>
<reference evidence="3 4" key="1">
    <citation type="submission" date="2014-04" db="EMBL/GenBank/DDBJ databases">
        <authorList>
            <consortium name="DOE Joint Genome Institute"/>
            <person name="Kuo A."/>
            <person name="Zuccaro A."/>
            <person name="Kohler A."/>
            <person name="Nagy L.G."/>
            <person name="Floudas D."/>
            <person name="Copeland A."/>
            <person name="Barry K.W."/>
            <person name="Cichocki N."/>
            <person name="Veneault-Fourrey C."/>
            <person name="LaButti K."/>
            <person name="Lindquist E.A."/>
            <person name="Lipzen A."/>
            <person name="Lundell T."/>
            <person name="Morin E."/>
            <person name="Murat C."/>
            <person name="Sun H."/>
            <person name="Tunlid A."/>
            <person name="Henrissat B."/>
            <person name="Grigoriev I.V."/>
            <person name="Hibbett D.S."/>
            <person name="Martin F."/>
            <person name="Nordberg H.P."/>
            <person name="Cantor M.N."/>
            <person name="Hua S.X."/>
        </authorList>
    </citation>
    <scope>NUCLEOTIDE SEQUENCE [LARGE SCALE GENOMIC DNA]</scope>
    <source>
        <strain evidence="3 4">MAFF 305830</strain>
    </source>
</reference>
<keyword evidence="4" id="KW-1185">Reference proteome</keyword>
<evidence type="ECO:0000256" key="1">
    <source>
        <dbReference type="SAM" id="MobiDB-lite"/>
    </source>
</evidence>
<sequence length="469" mass="52380">MGSGRDSLITDSQSREYTTSHPLIASNIDETRLDAQSFRKRDHDPNVDQEISRAYGSTLHDCSNWMKPDGAQYPPSHQNNQDLRFEWMSYSTDDVTVASSDDHGSGEGSAHYSDASSQSVHYQRSLPETFDFTGEEDLSSPSISTGYALNSATNYSDGTWVNQTPHNHLDYSTQAQSYPTQERSRQDQAGFPPRGGYMKSRKRSGTYRPLENSYMVLMTQPALTAGVYPLGSATSPRGISGSIDYPARLNPVHFTNEYSSTYNHHTAPLVHHSAKSPIASGHLPDETYTKPNHNRSTSVASSLNHAVDLAGQRALTQSSPVLEPRHISRLHKSLPPHLKNYLDKFRPSDNCHLVIREIAAELSIDAKKIDECNDKRLTKLLSTLCEQKLYVVQVDGPRKGVTAARCAFGTCTKPFGKNNRIRNLMHHLIHSHFQLEPFICADTACDSTFPWADDRARHEKVLHGYVHTP</sequence>
<feature type="compositionally biased region" description="Polar residues" evidence="1">
    <location>
        <begin position="9"/>
        <end position="21"/>
    </location>
</feature>
<dbReference type="HOGENOM" id="CLU_511070_0_0_1"/>
<evidence type="ECO:0000313" key="3">
    <source>
        <dbReference type="EMBL" id="KIM30214.1"/>
    </source>
</evidence>
<dbReference type="InterPro" id="IPR013087">
    <property type="entry name" value="Znf_C2H2_type"/>
</dbReference>
<dbReference type="AlphaFoldDB" id="A0A0C3BDM0"/>
<feature type="compositionally biased region" description="Polar residues" evidence="1">
    <location>
        <begin position="165"/>
        <end position="181"/>
    </location>
</feature>
<feature type="region of interest" description="Disordered" evidence="1">
    <location>
        <begin position="165"/>
        <end position="205"/>
    </location>
</feature>
<evidence type="ECO:0000313" key="4">
    <source>
        <dbReference type="Proteomes" id="UP000054097"/>
    </source>
</evidence>
<name>A0A0C3BDM0_SERVB</name>
<gene>
    <name evidence="3" type="ORF">M408DRAFT_328280</name>
</gene>
<evidence type="ECO:0000259" key="2">
    <source>
        <dbReference type="PROSITE" id="PS00028"/>
    </source>
</evidence>
<dbReference type="Proteomes" id="UP000054097">
    <property type="component" value="Unassembled WGS sequence"/>
</dbReference>
<reference evidence="4" key="2">
    <citation type="submission" date="2015-01" db="EMBL/GenBank/DDBJ databases">
        <title>Evolutionary Origins and Diversification of the Mycorrhizal Mutualists.</title>
        <authorList>
            <consortium name="DOE Joint Genome Institute"/>
            <consortium name="Mycorrhizal Genomics Consortium"/>
            <person name="Kohler A."/>
            <person name="Kuo A."/>
            <person name="Nagy L.G."/>
            <person name="Floudas D."/>
            <person name="Copeland A."/>
            <person name="Barry K.W."/>
            <person name="Cichocki N."/>
            <person name="Veneault-Fourrey C."/>
            <person name="LaButti K."/>
            <person name="Lindquist E.A."/>
            <person name="Lipzen A."/>
            <person name="Lundell T."/>
            <person name="Morin E."/>
            <person name="Murat C."/>
            <person name="Riley R."/>
            <person name="Ohm R."/>
            <person name="Sun H."/>
            <person name="Tunlid A."/>
            <person name="Henrissat B."/>
            <person name="Grigoriev I.V."/>
            <person name="Hibbett D.S."/>
            <person name="Martin F."/>
        </authorList>
    </citation>
    <scope>NUCLEOTIDE SEQUENCE [LARGE SCALE GENOMIC DNA]</scope>
    <source>
        <strain evidence="4">MAFF 305830</strain>
    </source>
</reference>
<proteinExistence type="predicted"/>
<dbReference type="EMBL" id="KN824285">
    <property type="protein sequence ID" value="KIM30214.1"/>
    <property type="molecule type" value="Genomic_DNA"/>
</dbReference>
<organism evidence="3 4">
    <name type="scientific">Serendipita vermifera MAFF 305830</name>
    <dbReference type="NCBI Taxonomy" id="933852"/>
    <lineage>
        <taxon>Eukaryota</taxon>
        <taxon>Fungi</taxon>
        <taxon>Dikarya</taxon>
        <taxon>Basidiomycota</taxon>
        <taxon>Agaricomycotina</taxon>
        <taxon>Agaricomycetes</taxon>
        <taxon>Sebacinales</taxon>
        <taxon>Serendipitaceae</taxon>
        <taxon>Serendipita</taxon>
    </lineage>
</organism>
<feature type="region of interest" description="Disordered" evidence="1">
    <location>
        <begin position="96"/>
        <end position="120"/>
    </location>
</feature>
<protein>
    <recommendedName>
        <fullName evidence="2">C2H2-type domain-containing protein</fullName>
    </recommendedName>
</protein>